<gene>
    <name evidence="6" type="ORF">BS47DRAFT_1350563</name>
</gene>
<keyword evidence="3 5" id="KW-1133">Transmembrane helix</keyword>
<reference evidence="6" key="1">
    <citation type="journal article" date="2020" name="Nat. Commun.">
        <title>Large-scale genome sequencing of mycorrhizal fungi provides insights into the early evolution of symbiotic traits.</title>
        <authorList>
            <person name="Miyauchi S."/>
            <person name="Kiss E."/>
            <person name="Kuo A."/>
            <person name="Drula E."/>
            <person name="Kohler A."/>
            <person name="Sanchez-Garcia M."/>
            <person name="Morin E."/>
            <person name="Andreopoulos B."/>
            <person name="Barry K.W."/>
            <person name="Bonito G."/>
            <person name="Buee M."/>
            <person name="Carver A."/>
            <person name="Chen C."/>
            <person name="Cichocki N."/>
            <person name="Clum A."/>
            <person name="Culley D."/>
            <person name="Crous P.W."/>
            <person name="Fauchery L."/>
            <person name="Girlanda M."/>
            <person name="Hayes R.D."/>
            <person name="Keri Z."/>
            <person name="LaButti K."/>
            <person name="Lipzen A."/>
            <person name="Lombard V."/>
            <person name="Magnuson J."/>
            <person name="Maillard F."/>
            <person name="Murat C."/>
            <person name="Nolan M."/>
            <person name="Ohm R.A."/>
            <person name="Pangilinan J."/>
            <person name="Pereira M.F."/>
            <person name="Perotto S."/>
            <person name="Peter M."/>
            <person name="Pfister S."/>
            <person name="Riley R."/>
            <person name="Sitrit Y."/>
            <person name="Stielow J.B."/>
            <person name="Szollosi G."/>
            <person name="Zifcakova L."/>
            <person name="Stursova M."/>
            <person name="Spatafora J.W."/>
            <person name="Tedersoo L."/>
            <person name="Vaario L.M."/>
            <person name="Yamada A."/>
            <person name="Yan M."/>
            <person name="Wang P."/>
            <person name="Xu J."/>
            <person name="Bruns T."/>
            <person name="Baldrian P."/>
            <person name="Vilgalys R."/>
            <person name="Dunand C."/>
            <person name="Henrissat B."/>
            <person name="Grigoriev I.V."/>
            <person name="Hibbett D."/>
            <person name="Nagy L.G."/>
            <person name="Martin F.M."/>
        </authorList>
    </citation>
    <scope>NUCLEOTIDE SEQUENCE</scope>
    <source>
        <strain evidence="6">UP504</strain>
    </source>
</reference>
<evidence type="ECO:0000256" key="2">
    <source>
        <dbReference type="ARBA" id="ARBA00022692"/>
    </source>
</evidence>
<evidence type="ECO:0000256" key="3">
    <source>
        <dbReference type="ARBA" id="ARBA00022989"/>
    </source>
</evidence>
<dbReference type="InterPro" id="IPR002994">
    <property type="entry name" value="Surf1/Shy1"/>
</dbReference>
<comment type="similarity">
    <text evidence="5">Belongs to the SURF1 family.</text>
</comment>
<dbReference type="CDD" id="cd06662">
    <property type="entry name" value="SURF1"/>
    <property type="match status" value="1"/>
</dbReference>
<dbReference type="InterPro" id="IPR045214">
    <property type="entry name" value="Surf1/Surf4"/>
</dbReference>
<dbReference type="Proteomes" id="UP000886523">
    <property type="component" value="Unassembled WGS sequence"/>
</dbReference>
<sequence length="307" mass="34480">MAKRVTRLGLLFRRDIHSSPLKQGYGWHHDHHPHYSGPEGKRENRFLAKLPIFFLGCMPIVCAGLGTWQIQRLQWKVNLIEDLHDKLSRDPMSLPRNVHLSSIPSFEYRKVRIFGTWDHAHSVLLGPRTRDNVIGYHIITPLRRGDGASTVLVDRGFVSRDLVKNDPSIFAKGSGSNAIVEVVGLLRQSQTRNRFTPDNNVEKGEWYWADVDALAQHAGGPHVGVQPVLIEAIFDGNSGEASERVAAGVPVGRVPNVELRNMHATYAITWYSLSAATGVMFYYLLKTSRQRRANGLATQIFQRNSSS</sequence>
<dbReference type="Pfam" id="PF02104">
    <property type="entry name" value="SURF1"/>
    <property type="match status" value="1"/>
</dbReference>
<keyword evidence="4 5" id="KW-0472">Membrane</keyword>
<dbReference type="OrthoDB" id="10040024at2759"/>
<feature type="transmembrane region" description="Helical" evidence="5">
    <location>
        <begin position="50"/>
        <end position="70"/>
    </location>
</feature>
<evidence type="ECO:0000313" key="7">
    <source>
        <dbReference type="Proteomes" id="UP000886523"/>
    </source>
</evidence>
<feature type="transmembrane region" description="Helical" evidence="5">
    <location>
        <begin position="264"/>
        <end position="285"/>
    </location>
</feature>
<proteinExistence type="inferred from homology"/>
<evidence type="ECO:0000256" key="1">
    <source>
        <dbReference type="ARBA" id="ARBA00004370"/>
    </source>
</evidence>
<accession>A0A9P6ALV6</accession>
<dbReference type="PANTHER" id="PTHR23427:SF2">
    <property type="entry name" value="SURFEIT LOCUS PROTEIN 1"/>
    <property type="match status" value="1"/>
</dbReference>
<comment type="function">
    <text evidence="5">Probably involved in the biogenesis of the COX complex.</text>
</comment>
<evidence type="ECO:0000256" key="5">
    <source>
        <dbReference type="RuleBase" id="RU363076"/>
    </source>
</evidence>
<keyword evidence="2 5" id="KW-0812">Transmembrane</keyword>
<comment type="caution">
    <text evidence="6">The sequence shown here is derived from an EMBL/GenBank/DDBJ whole genome shotgun (WGS) entry which is preliminary data.</text>
</comment>
<keyword evidence="5" id="KW-0999">Mitochondrion inner membrane</keyword>
<dbReference type="GO" id="GO:0033617">
    <property type="term" value="P:mitochondrial respiratory chain complex IV assembly"/>
    <property type="evidence" value="ECO:0007669"/>
    <property type="project" value="TreeGrafter"/>
</dbReference>
<evidence type="ECO:0000313" key="6">
    <source>
        <dbReference type="EMBL" id="KAF9508249.1"/>
    </source>
</evidence>
<dbReference type="PANTHER" id="PTHR23427">
    <property type="entry name" value="SURFEIT LOCUS PROTEIN"/>
    <property type="match status" value="1"/>
</dbReference>
<protein>
    <recommendedName>
        <fullName evidence="5">SURF1-like protein</fullName>
    </recommendedName>
</protein>
<keyword evidence="7" id="KW-1185">Reference proteome</keyword>
<comment type="subcellular location">
    <subcellularLocation>
        <location evidence="1">Membrane</location>
    </subcellularLocation>
    <subcellularLocation>
        <location evidence="5">Mitochondrion inner membrane</location>
        <topology evidence="5">Multi-pass membrane protein</topology>
    </subcellularLocation>
</comment>
<keyword evidence="5" id="KW-0496">Mitochondrion</keyword>
<name>A0A9P6ALV6_9AGAM</name>
<dbReference type="GO" id="GO:0005743">
    <property type="term" value="C:mitochondrial inner membrane"/>
    <property type="evidence" value="ECO:0007669"/>
    <property type="project" value="UniProtKB-SubCell"/>
</dbReference>
<organism evidence="6 7">
    <name type="scientific">Hydnum rufescens UP504</name>
    <dbReference type="NCBI Taxonomy" id="1448309"/>
    <lineage>
        <taxon>Eukaryota</taxon>
        <taxon>Fungi</taxon>
        <taxon>Dikarya</taxon>
        <taxon>Basidiomycota</taxon>
        <taxon>Agaricomycotina</taxon>
        <taxon>Agaricomycetes</taxon>
        <taxon>Cantharellales</taxon>
        <taxon>Hydnaceae</taxon>
        <taxon>Hydnum</taxon>
    </lineage>
</organism>
<evidence type="ECO:0000256" key="4">
    <source>
        <dbReference type="ARBA" id="ARBA00023136"/>
    </source>
</evidence>
<dbReference type="EMBL" id="MU129062">
    <property type="protein sequence ID" value="KAF9508249.1"/>
    <property type="molecule type" value="Genomic_DNA"/>
</dbReference>
<dbReference type="PROSITE" id="PS50895">
    <property type="entry name" value="SURF1"/>
    <property type="match status" value="1"/>
</dbReference>
<dbReference type="AlphaFoldDB" id="A0A9P6ALV6"/>